<organism evidence="4 5">
    <name type="scientific">Paludibacter jiangxiensis</name>
    <dbReference type="NCBI Taxonomy" id="681398"/>
    <lineage>
        <taxon>Bacteria</taxon>
        <taxon>Pseudomonadati</taxon>
        <taxon>Bacteroidota</taxon>
        <taxon>Bacteroidia</taxon>
        <taxon>Bacteroidales</taxon>
        <taxon>Paludibacteraceae</taxon>
        <taxon>Paludibacter</taxon>
    </lineage>
</organism>
<dbReference type="PROSITE" id="PS50977">
    <property type="entry name" value="HTH_TETR_2"/>
    <property type="match status" value="1"/>
</dbReference>
<feature type="domain" description="HTH tetR-type" evidence="3">
    <location>
        <begin position="10"/>
        <end position="70"/>
    </location>
</feature>
<protein>
    <submittedName>
        <fullName evidence="4">DNA-binding transcriptional regulator, AcrR family</fullName>
    </submittedName>
</protein>
<proteinExistence type="predicted"/>
<evidence type="ECO:0000259" key="3">
    <source>
        <dbReference type="PROSITE" id="PS50977"/>
    </source>
</evidence>
<gene>
    <name evidence="4" type="ORF">PJIAN_1109</name>
</gene>
<dbReference type="InterPro" id="IPR001647">
    <property type="entry name" value="HTH_TetR"/>
</dbReference>
<name>A0A170Y5C9_9BACT</name>
<sequence length="209" mass="24372">MPSIASLTGQKTRTMLIDVARMLFAKWGKANTTMNDIANASNKGRRTLYTYFSNKDQIYLAVIEQELNILNEKLQKVAAMDIPPDKKLAEYIFTRLDAVKESITRNGSLKSDFFRDIYEVEKARRRFDIKEIKLLVGIFQEGKEKGYFNLHDAELSAQIFHYALRGIETPYVRDRVSEKMKYNKRFIINAFMHGILIPKQNRPHNDENE</sequence>
<comment type="caution">
    <text evidence="4">The sequence shown here is derived from an EMBL/GenBank/DDBJ whole genome shotgun (WGS) entry which is preliminary data.</text>
</comment>
<dbReference type="Pfam" id="PF00440">
    <property type="entry name" value="TetR_N"/>
    <property type="match status" value="1"/>
</dbReference>
<dbReference type="Proteomes" id="UP000076586">
    <property type="component" value="Unassembled WGS sequence"/>
</dbReference>
<dbReference type="OrthoDB" id="9789566at2"/>
<dbReference type="PANTHER" id="PTHR43479:SF11">
    <property type="entry name" value="ACREF_ENVCD OPERON REPRESSOR-RELATED"/>
    <property type="match status" value="1"/>
</dbReference>
<dbReference type="SUPFAM" id="SSF46689">
    <property type="entry name" value="Homeodomain-like"/>
    <property type="match status" value="1"/>
</dbReference>
<feature type="DNA-binding region" description="H-T-H motif" evidence="2">
    <location>
        <begin position="33"/>
        <end position="52"/>
    </location>
</feature>
<dbReference type="InterPro" id="IPR009057">
    <property type="entry name" value="Homeodomain-like_sf"/>
</dbReference>
<dbReference type="PANTHER" id="PTHR43479">
    <property type="entry name" value="ACREF/ENVCD OPERON REPRESSOR-RELATED"/>
    <property type="match status" value="1"/>
</dbReference>
<dbReference type="GO" id="GO:0003677">
    <property type="term" value="F:DNA binding"/>
    <property type="evidence" value="ECO:0007669"/>
    <property type="project" value="UniProtKB-UniRule"/>
</dbReference>
<evidence type="ECO:0000256" key="1">
    <source>
        <dbReference type="ARBA" id="ARBA00023125"/>
    </source>
</evidence>
<evidence type="ECO:0000313" key="5">
    <source>
        <dbReference type="Proteomes" id="UP000076586"/>
    </source>
</evidence>
<dbReference type="InterPro" id="IPR050624">
    <property type="entry name" value="HTH-type_Tx_Regulator"/>
</dbReference>
<evidence type="ECO:0000313" key="4">
    <source>
        <dbReference type="EMBL" id="GAT61530.1"/>
    </source>
</evidence>
<dbReference type="STRING" id="681398.PJIAN_1109"/>
<keyword evidence="1 2" id="KW-0238">DNA-binding</keyword>
<reference evidence="5" key="1">
    <citation type="submission" date="2016-04" db="EMBL/GenBank/DDBJ databases">
        <title>Draft genome sequence of Paludibacter jiangxiensis strain NM7.</title>
        <authorList>
            <person name="Qiu Y."/>
            <person name="Matsuura N."/>
            <person name="Ohashi A."/>
            <person name="Tourlousse M.D."/>
            <person name="Sekiguchi Y."/>
        </authorList>
    </citation>
    <scope>NUCLEOTIDE SEQUENCE [LARGE SCALE GENOMIC DNA]</scope>
    <source>
        <strain evidence="5">NM7</strain>
    </source>
</reference>
<dbReference type="AlphaFoldDB" id="A0A170Y5C9"/>
<dbReference type="EMBL" id="BDCR01000001">
    <property type="protein sequence ID" value="GAT61530.1"/>
    <property type="molecule type" value="Genomic_DNA"/>
</dbReference>
<dbReference type="Gene3D" id="1.10.357.10">
    <property type="entry name" value="Tetracycline Repressor, domain 2"/>
    <property type="match status" value="1"/>
</dbReference>
<accession>A0A170Y5C9</accession>
<evidence type="ECO:0000256" key="2">
    <source>
        <dbReference type="PROSITE-ProRule" id="PRU00335"/>
    </source>
</evidence>
<dbReference type="RefSeq" id="WP_068701089.1">
    <property type="nucleotide sequence ID" value="NZ_BDCR01000001.1"/>
</dbReference>
<keyword evidence="5" id="KW-1185">Reference proteome</keyword>
<reference evidence="5" key="2">
    <citation type="journal article" date="2017" name="Genome Announc.">
        <title>Draft genome sequence of Paludibacter jiangxiensis NM7(T), a propionate-producing fermentative bacterium.</title>
        <authorList>
            <person name="Qiu Y.-L."/>
            <person name="Tourlousse D.M."/>
            <person name="Matsuura N."/>
            <person name="Ohashi A."/>
            <person name="Sekiguchi Y."/>
        </authorList>
    </citation>
    <scope>NUCLEOTIDE SEQUENCE [LARGE SCALE GENOMIC DNA]</scope>
    <source>
        <strain evidence="5">NM7</strain>
    </source>
</reference>
<dbReference type="Gene3D" id="1.10.10.60">
    <property type="entry name" value="Homeodomain-like"/>
    <property type="match status" value="1"/>
</dbReference>